<feature type="repeat" description="ANK" evidence="3">
    <location>
        <begin position="34"/>
        <end position="66"/>
    </location>
</feature>
<dbReference type="AlphaFoldDB" id="A0A7S0RU24"/>
<keyword evidence="2 3" id="KW-0040">ANK repeat</keyword>
<dbReference type="EMBL" id="HBFB01022457">
    <property type="protein sequence ID" value="CAD8685942.1"/>
    <property type="molecule type" value="Transcribed_RNA"/>
</dbReference>
<gene>
    <name evidence="4" type="ORF">CLEI1391_LOCUS12634</name>
</gene>
<name>A0A7S0RU24_9CHLO</name>
<evidence type="ECO:0000256" key="3">
    <source>
        <dbReference type="PROSITE-ProRule" id="PRU00023"/>
    </source>
</evidence>
<evidence type="ECO:0000256" key="2">
    <source>
        <dbReference type="ARBA" id="ARBA00023043"/>
    </source>
</evidence>
<dbReference type="Gene3D" id="1.25.40.20">
    <property type="entry name" value="Ankyrin repeat-containing domain"/>
    <property type="match status" value="1"/>
</dbReference>
<dbReference type="GO" id="GO:0085020">
    <property type="term" value="P:protein K6-linked ubiquitination"/>
    <property type="evidence" value="ECO:0007669"/>
    <property type="project" value="TreeGrafter"/>
</dbReference>
<feature type="repeat" description="ANK" evidence="3">
    <location>
        <begin position="169"/>
        <end position="201"/>
    </location>
</feature>
<protein>
    <submittedName>
        <fullName evidence="4">Uncharacterized protein</fullName>
    </submittedName>
</protein>
<sequence length="231" mass="24093">MEAAAERARQGDLSWFSGQPAADLGRLATKKDEDGRSLLHTAAAAGNLEIVELLVQAGASSVINDTDDEGWTPLQSAVSSGRETVVPLLLSLGADVDKANSGGRTAAHYAASKGNAAMLRILHSAQANLRKSDSTGSTPLHRAASTGKAEAVRVLVEECKVPLNPQDKEGNSPLHVALMCEHHNVALYLTEKGADVRVANKAELSPLDISGKLRPAMMQAAGLDADMVDGA</sequence>
<evidence type="ECO:0000256" key="1">
    <source>
        <dbReference type="ARBA" id="ARBA00022737"/>
    </source>
</evidence>
<reference evidence="4" key="1">
    <citation type="submission" date="2021-01" db="EMBL/GenBank/DDBJ databases">
        <authorList>
            <person name="Corre E."/>
            <person name="Pelletier E."/>
            <person name="Niang G."/>
            <person name="Scheremetjew M."/>
            <person name="Finn R."/>
            <person name="Kale V."/>
            <person name="Holt S."/>
            <person name="Cochrane G."/>
            <person name="Meng A."/>
            <person name="Brown T."/>
            <person name="Cohen L."/>
        </authorList>
    </citation>
    <scope>NUCLEOTIDE SEQUENCE</scope>
    <source>
        <strain evidence="4">SAG 11-49</strain>
    </source>
</reference>
<dbReference type="SMART" id="SM00248">
    <property type="entry name" value="ANK"/>
    <property type="match status" value="5"/>
</dbReference>
<feature type="repeat" description="ANK" evidence="3">
    <location>
        <begin position="69"/>
        <end position="101"/>
    </location>
</feature>
<dbReference type="PANTHER" id="PTHR24171:SF9">
    <property type="entry name" value="ANKYRIN REPEAT DOMAIN-CONTAINING PROTEIN 39"/>
    <property type="match status" value="1"/>
</dbReference>
<dbReference type="SUPFAM" id="SSF48403">
    <property type="entry name" value="Ankyrin repeat"/>
    <property type="match status" value="1"/>
</dbReference>
<feature type="repeat" description="ANK" evidence="3">
    <location>
        <begin position="102"/>
        <end position="134"/>
    </location>
</feature>
<dbReference type="PRINTS" id="PR01415">
    <property type="entry name" value="ANKYRIN"/>
</dbReference>
<keyword evidence="1" id="KW-0677">Repeat</keyword>
<feature type="repeat" description="ANK" evidence="3">
    <location>
        <begin position="135"/>
        <end position="157"/>
    </location>
</feature>
<dbReference type="GO" id="GO:0004842">
    <property type="term" value="F:ubiquitin-protein transferase activity"/>
    <property type="evidence" value="ECO:0007669"/>
    <property type="project" value="TreeGrafter"/>
</dbReference>
<dbReference type="PROSITE" id="PS50088">
    <property type="entry name" value="ANK_REPEAT"/>
    <property type="match status" value="5"/>
</dbReference>
<proteinExistence type="predicted"/>
<dbReference type="InterPro" id="IPR036770">
    <property type="entry name" value="Ankyrin_rpt-contain_sf"/>
</dbReference>
<organism evidence="4">
    <name type="scientific">Chlamydomonas leiostraca</name>
    <dbReference type="NCBI Taxonomy" id="1034604"/>
    <lineage>
        <taxon>Eukaryota</taxon>
        <taxon>Viridiplantae</taxon>
        <taxon>Chlorophyta</taxon>
        <taxon>core chlorophytes</taxon>
        <taxon>Chlorophyceae</taxon>
        <taxon>CS clade</taxon>
        <taxon>Chlamydomonadales</taxon>
        <taxon>Chlamydomonadaceae</taxon>
        <taxon>Chlamydomonas</taxon>
    </lineage>
</organism>
<dbReference type="PROSITE" id="PS50297">
    <property type="entry name" value="ANK_REP_REGION"/>
    <property type="match status" value="4"/>
</dbReference>
<dbReference type="Pfam" id="PF12796">
    <property type="entry name" value="Ank_2"/>
    <property type="match status" value="2"/>
</dbReference>
<evidence type="ECO:0000313" key="4">
    <source>
        <dbReference type="EMBL" id="CAD8685942.1"/>
    </source>
</evidence>
<dbReference type="InterPro" id="IPR002110">
    <property type="entry name" value="Ankyrin_rpt"/>
</dbReference>
<dbReference type="PANTHER" id="PTHR24171">
    <property type="entry name" value="ANKYRIN REPEAT DOMAIN-CONTAINING PROTEIN 39-RELATED"/>
    <property type="match status" value="1"/>
</dbReference>
<accession>A0A7S0RU24</accession>